<dbReference type="Proteomes" id="UP000257109">
    <property type="component" value="Unassembled WGS sequence"/>
</dbReference>
<evidence type="ECO:0000313" key="2">
    <source>
        <dbReference type="Proteomes" id="UP000257109"/>
    </source>
</evidence>
<dbReference type="OrthoDB" id="1400168at2759"/>
<proteinExistence type="predicted"/>
<evidence type="ECO:0000313" key="1">
    <source>
        <dbReference type="EMBL" id="RDX82533.1"/>
    </source>
</evidence>
<accession>A0A371FWV3</accession>
<sequence length="129" mass="14688">ADVPSVNLFVRGKDLWGDRDPTNKAKDPLHDIGGPMTSHVDGNTVALNKDQDNVAHAKWKSKDAQVMTWILGFVDPTIVLNLRPYQITTTFWAYLKRIYSQNNPARRFQLEHNIAAFIEDSLSILDFYS</sequence>
<dbReference type="AlphaFoldDB" id="A0A371FWV3"/>
<feature type="non-terminal residue" evidence="1">
    <location>
        <position position="1"/>
    </location>
</feature>
<name>A0A371FWV3_MUCPR</name>
<comment type="caution">
    <text evidence="1">The sequence shown here is derived from an EMBL/GenBank/DDBJ whole genome shotgun (WGS) entry which is preliminary data.</text>
</comment>
<protein>
    <recommendedName>
        <fullName evidence="3">Retrotransposon Copia-like N-terminal domain-containing protein</fullName>
    </recommendedName>
</protein>
<gene>
    <name evidence="1" type="ORF">CR513_36658</name>
</gene>
<dbReference type="PANTHER" id="PTHR47481">
    <property type="match status" value="1"/>
</dbReference>
<reference evidence="1" key="1">
    <citation type="submission" date="2018-05" db="EMBL/GenBank/DDBJ databases">
        <title>Draft genome of Mucuna pruriens seed.</title>
        <authorList>
            <person name="Nnadi N.E."/>
            <person name="Vos R."/>
            <person name="Hasami M.H."/>
            <person name="Devisetty U.K."/>
            <person name="Aguiy J.C."/>
        </authorList>
    </citation>
    <scope>NUCLEOTIDE SEQUENCE [LARGE SCALE GENOMIC DNA]</scope>
    <source>
        <strain evidence="1">JCA_2017</strain>
    </source>
</reference>
<keyword evidence="2" id="KW-1185">Reference proteome</keyword>
<dbReference type="EMBL" id="QJKJ01007615">
    <property type="protein sequence ID" value="RDX82533.1"/>
    <property type="molecule type" value="Genomic_DNA"/>
</dbReference>
<evidence type="ECO:0008006" key="3">
    <source>
        <dbReference type="Google" id="ProtNLM"/>
    </source>
</evidence>
<organism evidence="1 2">
    <name type="scientific">Mucuna pruriens</name>
    <name type="common">Velvet bean</name>
    <name type="synonym">Dolichos pruriens</name>
    <dbReference type="NCBI Taxonomy" id="157652"/>
    <lineage>
        <taxon>Eukaryota</taxon>
        <taxon>Viridiplantae</taxon>
        <taxon>Streptophyta</taxon>
        <taxon>Embryophyta</taxon>
        <taxon>Tracheophyta</taxon>
        <taxon>Spermatophyta</taxon>
        <taxon>Magnoliopsida</taxon>
        <taxon>eudicotyledons</taxon>
        <taxon>Gunneridae</taxon>
        <taxon>Pentapetalae</taxon>
        <taxon>rosids</taxon>
        <taxon>fabids</taxon>
        <taxon>Fabales</taxon>
        <taxon>Fabaceae</taxon>
        <taxon>Papilionoideae</taxon>
        <taxon>50 kb inversion clade</taxon>
        <taxon>NPAAA clade</taxon>
        <taxon>indigoferoid/millettioid clade</taxon>
        <taxon>Phaseoleae</taxon>
        <taxon>Mucuna</taxon>
    </lineage>
</organism>
<dbReference type="PANTHER" id="PTHR47481:SF14">
    <property type="entry name" value="RETROTRANSPOSON COPIA-LIKE N-TERMINAL DOMAIN-CONTAINING PROTEIN"/>
    <property type="match status" value="1"/>
</dbReference>